<comment type="caution">
    <text evidence="1">The sequence shown here is derived from an EMBL/GenBank/DDBJ whole genome shotgun (WGS) entry which is preliminary data.</text>
</comment>
<name>A0ABU2L3H0_9ACTN</name>
<dbReference type="Proteomes" id="UP001183388">
    <property type="component" value="Unassembled WGS sequence"/>
</dbReference>
<reference evidence="2" key="1">
    <citation type="submission" date="2023-07" db="EMBL/GenBank/DDBJ databases">
        <title>30 novel species of actinomycetes from the DSMZ collection.</title>
        <authorList>
            <person name="Nouioui I."/>
        </authorList>
    </citation>
    <scope>NUCLEOTIDE SEQUENCE [LARGE SCALE GENOMIC DNA]</scope>
    <source>
        <strain evidence="2">DSM 44917</strain>
    </source>
</reference>
<protein>
    <submittedName>
        <fullName evidence="1">Uncharacterized protein</fullName>
    </submittedName>
</protein>
<organism evidence="1 2">
    <name type="scientific">Streptomyces boetiae</name>
    <dbReference type="NCBI Taxonomy" id="3075541"/>
    <lineage>
        <taxon>Bacteria</taxon>
        <taxon>Bacillati</taxon>
        <taxon>Actinomycetota</taxon>
        <taxon>Actinomycetes</taxon>
        <taxon>Kitasatosporales</taxon>
        <taxon>Streptomycetaceae</taxon>
        <taxon>Streptomyces</taxon>
    </lineage>
</organism>
<proteinExistence type="predicted"/>
<dbReference type="EMBL" id="JAVREN010000004">
    <property type="protein sequence ID" value="MDT0306111.1"/>
    <property type="molecule type" value="Genomic_DNA"/>
</dbReference>
<evidence type="ECO:0000313" key="2">
    <source>
        <dbReference type="Proteomes" id="UP001183388"/>
    </source>
</evidence>
<sequence length="128" mass="14036">MPRIPTVWQRIEKAGEAFARSAQPGRPYYVIDTLASGPDRGTEVVTEIRFTKKPLVGLMSGSHTPKSLWMQYGGRVYDDRGHRELRNLPTVTEMAELAEKIGAQILGSPGWDKAVGNAAVGTGFHATR</sequence>
<evidence type="ECO:0000313" key="1">
    <source>
        <dbReference type="EMBL" id="MDT0306111.1"/>
    </source>
</evidence>
<gene>
    <name evidence="1" type="ORF">RM780_03925</name>
</gene>
<dbReference type="RefSeq" id="WP_311629030.1">
    <property type="nucleotide sequence ID" value="NZ_JAVREN010000004.1"/>
</dbReference>
<keyword evidence="2" id="KW-1185">Reference proteome</keyword>
<accession>A0ABU2L3H0</accession>